<feature type="region of interest" description="Disordered" evidence="1">
    <location>
        <begin position="333"/>
        <end position="353"/>
    </location>
</feature>
<accession>A0A504Y6D5</accession>
<dbReference type="InterPro" id="IPR038826">
    <property type="entry name" value="CCDC178"/>
</dbReference>
<sequence>MNGTRDQAQAMGDFRLKSLIKLTSAISHVLENQWRLILYCFFLYFSDPRRKLADAQAAVPRLTADTKSLTERARETEARTASMQAELVDCIKQVATAVQSVSRLMQENETGHKLLESLNYWLRRHQRLLDTQYDGKYANEMDEARARYRAVTDRVSALQLDRLDIQSTIRVYSDRIAKSEKATRETKEDIVHLKKRMLETTNSLGQSTNRLFRIQSDHEKVTNNLEESKQRTRSEQERIRKQLSEVDNRVKEEMAIRVNLLAGIKRDIQELEEARSKAVSERRDLQAHLTQMRNEVAALEEQAKGVRTEHERITQGARRLTEQYEAQRTQWNEQRDSLNDEYNRTENSKDEKRKTLSQLVNQLQLLRSQKEKLTEEKGLVHRQIEAMLKVNVRTEDSWGQAKSSLAEMEANQRALQRQLDAILDQTQLTDIRQQERWSECHTLVQSRQTTLNEFKLQLKEALDENGRLAKSYQANQLELKQQIHAFYMALTELSCHQWEMSDAEQLMILCSRASRRLTVQERRLRAGPLLLLFQMNQHWNAVSCRLRVIQKHSEGQLCITAPVEQPTE</sequence>
<organism evidence="2 3">
    <name type="scientific">Fasciola gigantica</name>
    <name type="common">Giant liver fluke</name>
    <dbReference type="NCBI Taxonomy" id="46835"/>
    <lineage>
        <taxon>Eukaryota</taxon>
        <taxon>Metazoa</taxon>
        <taxon>Spiralia</taxon>
        <taxon>Lophotrochozoa</taxon>
        <taxon>Platyhelminthes</taxon>
        <taxon>Trematoda</taxon>
        <taxon>Digenea</taxon>
        <taxon>Plagiorchiida</taxon>
        <taxon>Echinostomata</taxon>
        <taxon>Echinostomatoidea</taxon>
        <taxon>Fasciolidae</taxon>
        <taxon>Fasciola</taxon>
    </lineage>
</organism>
<evidence type="ECO:0000313" key="3">
    <source>
        <dbReference type="Proteomes" id="UP000316759"/>
    </source>
</evidence>
<evidence type="ECO:0000313" key="2">
    <source>
        <dbReference type="EMBL" id="TPP57012.1"/>
    </source>
</evidence>
<reference evidence="2 3" key="1">
    <citation type="submission" date="2019-04" db="EMBL/GenBank/DDBJ databases">
        <title>Annotation for the trematode Fasciola gigantica.</title>
        <authorList>
            <person name="Choi Y.-J."/>
        </authorList>
    </citation>
    <scope>NUCLEOTIDE SEQUENCE [LARGE SCALE GENOMIC DNA]</scope>
    <source>
        <strain evidence="2">Uganda_cow_1</strain>
    </source>
</reference>
<feature type="region of interest" description="Disordered" evidence="1">
    <location>
        <begin position="216"/>
        <end position="237"/>
    </location>
</feature>
<proteinExistence type="predicted"/>
<dbReference type="Proteomes" id="UP000316759">
    <property type="component" value="Unassembled WGS sequence"/>
</dbReference>
<dbReference type="PANTHER" id="PTHR35088">
    <property type="entry name" value="COILED-COIL DOMAIN-CONTAINING PROTEIN 178"/>
    <property type="match status" value="1"/>
</dbReference>
<dbReference type="PANTHER" id="PTHR35088:SF1">
    <property type="entry name" value="COILED-COIL DOMAIN-CONTAINING PROTEIN 178"/>
    <property type="match status" value="1"/>
</dbReference>
<dbReference type="EMBL" id="SUNJ01013779">
    <property type="protein sequence ID" value="TPP57012.1"/>
    <property type="molecule type" value="Genomic_DNA"/>
</dbReference>
<dbReference type="STRING" id="46835.A0A504Y6D5"/>
<protein>
    <submittedName>
        <fullName evidence="2">Uncharacterized protein</fullName>
    </submittedName>
</protein>
<dbReference type="OrthoDB" id="6274709at2759"/>
<dbReference type="AlphaFoldDB" id="A0A504Y6D5"/>
<keyword evidence="3" id="KW-1185">Reference proteome</keyword>
<gene>
    <name evidence="2" type="ORF">FGIG_07630</name>
</gene>
<name>A0A504Y6D5_FASGI</name>
<evidence type="ECO:0000256" key="1">
    <source>
        <dbReference type="SAM" id="MobiDB-lite"/>
    </source>
</evidence>
<comment type="caution">
    <text evidence="2">The sequence shown here is derived from an EMBL/GenBank/DDBJ whole genome shotgun (WGS) entry which is preliminary data.</text>
</comment>